<keyword evidence="5" id="KW-0378">Hydrolase</keyword>
<protein>
    <submittedName>
        <fullName evidence="5">Lipase 2</fullName>
        <ecNumber evidence="5">3.1.1.3</ecNumber>
    </submittedName>
</protein>
<feature type="signal peptide" evidence="3">
    <location>
        <begin position="1"/>
        <end position="29"/>
    </location>
</feature>
<dbReference type="OrthoDB" id="5503950at2"/>
<evidence type="ECO:0000256" key="1">
    <source>
        <dbReference type="PIRSR" id="PIRSR637460-1"/>
    </source>
</evidence>
<comment type="caution">
    <text evidence="5">The sequence shown here is derived from an EMBL/GenBank/DDBJ whole genome shotgun (WGS) entry which is preliminary data.</text>
</comment>
<feature type="disulfide bond" evidence="2">
    <location>
        <begin position="141"/>
        <end position="148"/>
    </location>
</feature>
<dbReference type="PANTHER" id="PTHR37981">
    <property type="entry name" value="LIPASE 2"/>
    <property type="match status" value="1"/>
</dbReference>
<proteinExistence type="predicted"/>
<evidence type="ECO:0000313" key="6">
    <source>
        <dbReference type="Proteomes" id="UP000431401"/>
    </source>
</evidence>
<name>A0A7K0DMY8_9NOCA</name>
<dbReference type="Proteomes" id="UP000431401">
    <property type="component" value="Unassembled WGS sequence"/>
</dbReference>
<evidence type="ECO:0000259" key="4">
    <source>
        <dbReference type="Pfam" id="PF13472"/>
    </source>
</evidence>
<dbReference type="Pfam" id="PF13472">
    <property type="entry name" value="Lipase_GDSL_2"/>
    <property type="match status" value="1"/>
</dbReference>
<accession>A0A7K0DMY8</accession>
<keyword evidence="2" id="KW-1015">Disulfide bond</keyword>
<sequence>MPHTLSLRPAVAAACLLTACAAATGTAHAQPIAATLVYVALGDSFSAGVGLDPQAPTPGGLPSVCGRSMVDYPRLVAAALGAAEFRDVSCGGATTANLTGPQPDISEPVPPQFDALTTDTTLVTIGIGGNDIGLEQLAGSCLAPLPSCSAAAAGAGDPVGQRIEGFAPVYGTVVEQVRAHSPRARIVLVGYPTGVRAGGCPDTQPMRSADADYLEAKVEQLDYVMAAQAAAHGATYVDLLPSTRGHDACADPAGTWITGVYPGPGAPIPLHPNAAGHRNAARQILATLGD</sequence>
<dbReference type="GO" id="GO:0019433">
    <property type="term" value="P:triglyceride catabolic process"/>
    <property type="evidence" value="ECO:0007669"/>
    <property type="project" value="TreeGrafter"/>
</dbReference>
<dbReference type="AlphaFoldDB" id="A0A7K0DMY8"/>
<dbReference type="PANTHER" id="PTHR37981:SF1">
    <property type="entry name" value="SGNH HYDROLASE-TYPE ESTERASE DOMAIN-CONTAINING PROTEIN"/>
    <property type="match status" value="1"/>
</dbReference>
<keyword evidence="6" id="KW-1185">Reference proteome</keyword>
<organism evidence="5 6">
    <name type="scientific">Nocardia aurantia</name>
    <dbReference type="NCBI Taxonomy" id="2585199"/>
    <lineage>
        <taxon>Bacteria</taxon>
        <taxon>Bacillati</taxon>
        <taxon>Actinomycetota</taxon>
        <taxon>Actinomycetes</taxon>
        <taxon>Mycobacteriales</taxon>
        <taxon>Nocardiaceae</taxon>
        <taxon>Nocardia</taxon>
    </lineage>
</organism>
<dbReference type="InterPro" id="IPR013830">
    <property type="entry name" value="SGNH_hydro"/>
</dbReference>
<feature type="domain" description="SGNH hydrolase-type esterase" evidence="4">
    <location>
        <begin position="40"/>
        <end position="278"/>
    </location>
</feature>
<dbReference type="RefSeq" id="WP_153340148.1">
    <property type="nucleotide sequence ID" value="NZ_WEGI01000003.1"/>
</dbReference>
<feature type="disulfide bond" evidence="2">
    <location>
        <begin position="65"/>
        <end position="90"/>
    </location>
</feature>
<dbReference type="Gene3D" id="3.40.50.1110">
    <property type="entry name" value="SGNH hydrolase"/>
    <property type="match status" value="1"/>
</dbReference>
<dbReference type="SUPFAM" id="SSF52266">
    <property type="entry name" value="SGNH hydrolase"/>
    <property type="match status" value="1"/>
</dbReference>
<feature type="active site" description="Nucleophile" evidence="1">
    <location>
        <position position="44"/>
    </location>
</feature>
<evidence type="ECO:0000313" key="5">
    <source>
        <dbReference type="EMBL" id="MQY26194.1"/>
    </source>
</evidence>
<feature type="disulfide bond" evidence="2">
    <location>
        <begin position="200"/>
        <end position="249"/>
    </location>
</feature>
<reference evidence="5 6" key="1">
    <citation type="submission" date="2019-10" db="EMBL/GenBank/DDBJ databases">
        <title>Nocardia macrotermitis sp. nov. and Nocardia aurantia sp. nov., isolated from the gut of fungus growing-termite Macrotermes natalensis.</title>
        <authorList>
            <person name="Benndorf R."/>
            <person name="Schwitalla J."/>
            <person name="Martin K."/>
            <person name="De Beer W."/>
            <person name="Kaster A.-K."/>
            <person name="Vollmers J."/>
            <person name="Poulsen M."/>
            <person name="Beemelmanns C."/>
        </authorList>
    </citation>
    <scope>NUCLEOTIDE SEQUENCE [LARGE SCALE GENOMIC DNA]</scope>
    <source>
        <strain evidence="5 6">RB56</strain>
    </source>
</reference>
<dbReference type="InterPro" id="IPR037460">
    <property type="entry name" value="SEST-like"/>
</dbReference>
<evidence type="ECO:0000256" key="2">
    <source>
        <dbReference type="PIRSR" id="PIRSR637460-2"/>
    </source>
</evidence>
<dbReference type="InterPro" id="IPR036514">
    <property type="entry name" value="SGNH_hydro_sf"/>
</dbReference>
<dbReference type="EC" id="3.1.1.3" evidence="5"/>
<feature type="chain" id="PRO_5029516850" evidence="3">
    <location>
        <begin position="30"/>
        <end position="290"/>
    </location>
</feature>
<keyword evidence="3" id="KW-0732">Signal</keyword>
<dbReference type="GO" id="GO:0004806">
    <property type="term" value="F:triacylglycerol lipase activity"/>
    <property type="evidence" value="ECO:0007669"/>
    <property type="project" value="UniProtKB-EC"/>
</dbReference>
<feature type="active site" evidence="1">
    <location>
        <position position="271"/>
    </location>
</feature>
<dbReference type="EMBL" id="WEGI01000003">
    <property type="protein sequence ID" value="MQY26194.1"/>
    <property type="molecule type" value="Genomic_DNA"/>
</dbReference>
<evidence type="ECO:0000256" key="3">
    <source>
        <dbReference type="SAM" id="SignalP"/>
    </source>
</evidence>
<gene>
    <name evidence="5" type="ORF">NRB56_17560</name>
</gene>
<dbReference type="CDD" id="cd01823">
    <property type="entry name" value="SEST_like"/>
    <property type="match status" value="1"/>
</dbReference>